<keyword evidence="5" id="KW-0676">Redox-active center</keyword>
<dbReference type="Pfam" id="PF00578">
    <property type="entry name" value="AhpC-TSA"/>
    <property type="match status" value="1"/>
</dbReference>
<dbReference type="PANTHER" id="PTHR42852:SF6">
    <property type="entry name" value="THIOL:DISULFIDE INTERCHANGE PROTEIN DSBE"/>
    <property type="match status" value="1"/>
</dbReference>
<keyword evidence="4" id="KW-1015">Disulfide bond</keyword>
<comment type="subcellular location">
    <subcellularLocation>
        <location evidence="1">Cell envelope</location>
    </subcellularLocation>
</comment>
<reference evidence="8 9" key="1">
    <citation type="submission" date="2019-07" db="EMBL/GenBank/DDBJ databases">
        <title>Whole genome shotgun sequence of Pseudonocardia asaccharolytica NBRC 16224.</title>
        <authorList>
            <person name="Hosoyama A."/>
            <person name="Uohara A."/>
            <person name="Ohji S."/>
            <person name="Ichikawa N."/>
        </authorList>
    </citation>
    <scope>NUCLEOTIDE SEQUENCE [LARGE SCALE GENOMIC DNA]</scope>
    <source>
        <strain evidence="8 9">NBRC 16224</strain>
    </source>
</reference>
<dbReference type="SUPFAM" id="SSF52833">
    <property type="entry name" value="Thioredoxin-like"/>
    <property type="match status" value="1"/>
</dbReference>
<gene>
    <name evidence="8" type="ORF">PA7_02240</name>
</gene>
<protein>
    <submittedName>
        <fullName evidence="8">Alkyl hydroperoxide reductase</fullName>
    </submittedName>
</protein>
<feature type="domain" description="Thioredoxin" evidence="7">
    <location>
        <begin position="47"/>
        <end position="190"/>
    </location>
</feature>
<dbReference type="OrthoDB" id="9796554at2"/>
<keyword evidence="6" id="KW-0732">Signal</keyword>
<feature type="chain" id="PRO_5038539596" evidence="6">
    <location>
        <begin position="21"/>
        <end position="194"/>
    </location>
</feature>
<dbReference type="AlphaFoldDB" id="A0A511CVC0"/>
<sequence>MIRLLTLIAALLLLAGCATTGKDAVAVGGEFQFVAPGGQMTITYDPPESRSRLPQLSGESLLHPGQTIGVGDHAGKVLVINIWGSWCGPCREEMPDLQFVLDQTRADGVAMMGIDVRDDRAAAADFVRDRGLTFDSIYDPPGRALFQLRGYPRNVVPSTIVLDRRHRVAAVYLTQIRVSELLPLVERLAAEPAV</sequence>
<dbReference type="GO" id="GO:0016491">
    <property type="term" value="F:oxidoreductase activity"/>
    <property type="evidence" value="ECO:0007669"/>
    <property type="project" value="InterPro"/>
</dbReference>
<dbReference type="GO" id="GO:0030313">
    <property type="term" value="C:cell envelope"/>
    <property type="evidence" value="ECO:0007669"/>
    <property type="project" value="UniProtKB-SubCell"/>
</dbReference>
<dbReference type="Gene3D" id="3.40.30.10">
    <property type="entry name" value="Glutaredoxin"/>
    <property type="match status" value="1"/>
</dbReference>
<dbReference type="PANTHER" id="PTHR42852">
    <property type="entry name" value="THIOL:DISULFIDE INTERCHANGE PROTEIN DSBE"/>
    <property type="match status" value="1"/>
</dbReference>
<dbReference type="InterPro" id="IPR050553">
    <property type="entry name" value="Thioredoxin_ResA/DsbE_sf"/>
</dbReference>
<evidence type="ECO:0000313" key="9">
    <source>
        <dbReference type="Proteomes" id="UP000321328"/>
    </source>
</evidence>
<dbReference type="InterPro" id="IPR036249">
    <property type="entry name" value="Thioredoxin-like_sf"/>
</dbReference>
<dbReference type="InterPro" id="IPR017937">
    <property type="entry name" value="Thioredoxin_CS"/>
</dbReference>
<keyword evidence="2" id="KW-0201">Cytochrome c-type biogenesis</keyword>
<dbReference type="PROSITE" id="PS00194">
    <property type="entry name" value="THIOREDOXIN_1"/>
    <property type="match status" value="1"/>
</dbReference>
<evidence type="ECO:0000256" key="1">
    <source>
        <dbReference type="ARBA" id="ARBA00004196"/>
    </source>
</evidence>
<evidence type="ECO:0000256" key="6">
    <source>
        <dbReference type="SAM" id="SignalP"/>
    </source>
</evidence>
<dbReference type="PROSITE" id="PS51352">
    <property type="entry name" value="THIOREDOXIN_2"/>
    <property type="match status" value="1"/>
</dbReference>
<evidence type="ECO:0000256" key="3">
    <source>
        <dbReference type="ARBA" id="ARBA00022968"/>
    </source>
</evidence>
<dbReference type="RefSeq" id="WP_028929085.1">
    <property type="nucleotide sequence ID" value="NZ_AUII01000003.1"/>
</dbReference>
<dbReference type="InterPro" id="IPR000866">
    <property type="entry name" value="AhpC/TSA"/>
</dbReference>
<keyword evidence="3" id="KW-0812">Transmembrane</keyword>
<comment type="caution">
    <text evidence="8">The sequence shown here is derived from an EMBL/GenBank/DDBJ whole genome shotgun (WGS) entry which is preliminary data.</text>
</comment>
<dbReference type="CDD" id="cd02966">
    <property type="entry name" value="TlpA_like_family"/>
    <property type="match status" value="1"/>
</dbReference>
<evidence type="ECO:0000313" key="8">
    <source>
        <dbReference type="EMBL" id="GEL16387.1"/>
    </source>
</evidence>
<dbReference type="GO" id="GO:0016209">
    <property type="term" value="F:antioxidant activity"/>
    <property type="evidence" value="ECO:0007669"/>
    <property type="project" value="InterPro"/>
</dbReference>
<keyword evidence="9" id="KW-1185">Reference proteome</keyword>
<dbReference type="STRING" id="1123024.GCA_000423625_00964"/>
<evidence type="ECO:0000256" key="5">
    <source>
        <dbReference type="ARBA" id="ARBA00023284"/>
    </source>
</evidence>
<keyword evidence="3" id="KW-0735">Signal-anchor</keyword>
<dbReference type="EMBL" id="BJVI01000001">
    <property type="protein sequence ID" value="GEL16387.1"/>
    <property type="molecule type" value="Genomic_DNA"/>
</dbReference>
<dbReference type="Proteomes" id="UP000321328">
    <property type="component" value="Unassembled WGS sequence"/>
</dbReference>
<proteinExistence type="predicted"/>
<accession>A0A511CVC0</accession>
<dbReference type="InterPro" id="IPR013766">
    <property type="entry name" value="Thioredoxin_domain"/>
</dbReference>
<evidence type="ECO:0000259" key="7">
    <source>
        <dbReference type="PROSITE" id="PS51352"/>
    </source>
</evidence>
<organism evidence="8 9">
    <name type="scientific">Pseudonocardia asaccharolytica DSM 44247 = NBRC 16224</name>
    <dbReference type="NCBI Taxonomy" id="1123024"/>
    <lineage>
        <taxon>Bacteria</taxon>
        <taxon>Bacillati</taxon>
        <taxon>Actinomycetota</taxon>
        <taxon>Actinomycetes</taxon>
        <taxon>Pseudonocardiales</taxon>
        <taxon>Pseudonocardiaceae</taxon>
        <taxon>Pseudonocardia</taxon>
    </lineage>
</organism>
<evidence type="ECO:0000256" key="4">
    <source>
        <dbReference type="ARBA" id="ARBA00023157"/>
    </source>
</evidence>
<name>A0A511CVC0_9PSEU</name>
<feature type="signal peptide" evidence="6">
    <location>
        <begin position="1"/>
        <end position="20"/>
    </location>
</feature>
<dbReference type="GO" id="GO:0017004">
    <property type="term" value="P:cytochrome complex assembly"/>
    <property type="evidence" value="ECO:0007669"/>
    <property type="project" value="UniProtKB-KW"/>
</dbReference>
<evidence type="ECO:0000256" key="2">
    <source>
        <dbReference type="ARBA" id="ARBA00022748"/>
    </source>
</evidence>
<dbReference type="PROSITE" id="PS51257">
    <property type="entry name" value="PROKAR_LIPOPROTEIN"/>
    <property type="match status" value="1"/>
</dbReference>